<dbReference type="Pfam" id="PF00270">
    <property type="entry name" value="DEAD"/>
    <property type="match status" value="1"/>
</dbReference>
<keyword evidence="2" id="KW-0067">ATP-binding</keyword>
<dbReference type="InterPro" id="IPR014001">
    <property type="entry name" value="Helicase_ATP-bd"/>
</dbReference>
<proteinExistence type="predicted"/>
<feature type="domain" description="Helicase C-terminal" evidence="5">
    <location>
        <begin position="1157"/>
        <end position="1310"/>
    </location>
</feature>
<dbReference type="GO" id="GO:0005524">
    <property type="term" value="F:ATP binding"/>
    <property type="evidence" value="ECO:0007669"/>
    <property type="project" value="UniProtKB-KW"/>
</dbReference>
<keyword evidence="6" id="KW-0378">Hydrolase</keyword>
<dbReference type="PROSITE" id="PS51192">
    <property type="entry name" value="HELICASE_ATP_BIND_1"/>
    <property type="match status" value="1"/>
</dbReference>
<dbReference type="SUPFAM" id="SSF52540">
    <property type="entry name" value="P-loop containing nucleoside triphosphate hydrolases"/>
    <property type="match status" value="2"/>
</dbReference>
<dbReference type="InterPro" id="IPR027417">
    <property type="entry name" value="P-loop_NTPase"/>
</dbReference>
<accession>A0A410RX71</accession>
<dbReference type="InterPro" id="IPR011545">
    <property type="entry name" value="DEAD/DEAH_box_helicase_dom"/>
</dbReference>
<gene>
    <name evidence="6" type="primary">rhlE_2</name>
    <name evidence="6" type="ORF">EJ065_4977</name>
</gene>
<sequence>MSNVNLHNYADEGRLVDADIVGFLRKKLDKGDKLDFTNIVEVADAVLDALFDGWSPEQVAEVIAELSPAADRALAAWSDRAGGKVTKAEKTTRKATVRKPAQSTRLPSVIERDPTGDERFTPTRLVRRLQEALQGYIESAYPLNDPTLVRSRRRLLEEEAGGHLLAQEPYIETTTRYATSKATYGDLGFTPEIAGFFSKLAKTPSAQSTPEDERTVLFPSIYVHQERAFREFLVERKDIVVATGTGSGKTECFLVPMLGSLYDEAVRSPQTFEQPGVRALILYPMNALVNDQLSRLRLLLGDPAVADAFKGLGKDRRFPRFGMYTGRTAYPGPRSTSRDGERVKPLLEYYLGLSPEVEERLRRLGRYPAKDLQAFYAQNEARRRTYQSGKRAGQEYTDHNWERRLHTGPNDRELLTRQEMVHGAGSRPGHAPDVLVTNYSMLEYMLMRPFERPVFAETKRWLDQDGTQLLLVLDEAHMYRGAKGAEVAFLIRRLRARLGIHDRPDKLRVIATSASLGEGAAAVDAVKRFAADITGKRPGSFEAITGTREVPTPASPAPKDVADTLASLDLDGINEALDAPALREKLAPLLPASIATNASENEVLAALHAALKNKPWVNQLVKEAAGHAVAVSELAPRVFPGHPEARRALEALLTVSTLARNKADEPGLVPTRVHGLFRGLHGLYACVNPRCGGRQSEPGEQAVLGKLFTTPSAVCDACGCRVFEIASCRDCGSPYLLAYSQEESLDRLSFLWGETEGALFRLQLLPTAPRYTDRTEIVRLHLRTGYLDTGNRFPDDEVRNLALWLDSDGKRDASFDRCAMCQPSANAKSRIHDFRTRGEQPFTALIEAQFAEQPPQKKDPRLPNHGRKVLVFSDGRQKAARLAPALEHSHARDLFRQVVALAAHELREQAGMSAMQYLYPAVVHLCAQRGYDLFPAADEVEFHNHLGQVKGKTLQQTIAMANRGWLRATRSFAQAIFSELTDRYYSLPALALATIEEDSDTADIVFDDFPSVGLDADAQRVLFRAWLRQHLERRSFRPDGAETRELGEGWAHPQGINAARIEHVLPNRFDQYLAHVLGGDTAKVEEVNKWFQHVVRDKGLLHFESDLYYLQLQGLSLHLRLDANWLRCQDCARIHPEALANACPACLGAVVEVDPDYLDARTGFYRQQVRRAFDERALEPFGLSAAEHSAQLTGQPDESAFNKVEEYELRFQDVPLDNLPPIDVLSCTTTMEVGIDIGALSGVALRNVPPHVANYQQRAGRAGRRGRSIASVITYAHGTSHDAHFFDHPEQIISGDVRAPVVYVENQQVLTRHVHAYLVQRFFHERVPPDPTSYDLFGSLGSVEQFLSEAHPCSLLKLEAWLDENADVLQRELAGWVPAFSFGLNEPVAEVEDTIREAIGNTKRRIRDVLPVAEYAARETLADLERESLERRLEEPLLETLIGHAVFPRYAFPTDVVTFWVSKPRQQGDAPNKRTFDYEPQRDLQLALTEYAPGRSLTIDKWRFESAALYSPYEPSPAHTIQRQRPYTSCSDCSWATMDGAMAQATLCPVCGSDQLTRTAFITPAGFAPDLNAKREIDRGQAISYAGMTDRARLEPQDPPSAWTEEEGGDGRLRRWTGPRRLVMVNKGVGQRGFRVCPDCGRSEPEYGPGFTTTKLMKKGAPTSHDHPLERGKVCAGVADGPFYLGHEFPTDALLLRLRVTAPVQLGAATTTGLITRASRMALSSLVEALGLAASRTLQIDEGELSGWWTPVMGGRPDEAQLYLYDLLPGGAGYARAVGNDLPEVLDAAEALLGGCDCPSSCYRCIRHYGNNWIHASLDRHLALALLRHLRTGELPSLTDQDKDRALVALRQLLALRGIACKENANIGGTRVPLIIQMPNSRVCVDVHHPLIDPLAHESPVIAAARSQFLEAVSLDAFDLLHDLPAAVARLKLPNGALG</sequence>
<dbReference type="InterPro" id="IPR001650">
    <property type="entry name" value="Helicase_C-like"/>
</dbReference>
<dbReference type="GO" id="GO:0006289">
    <property type="term" value="P:nucleotide-excision repair"/>
    <property type="evidence" value="ECO:0007669"/>
    <property type="project" value="TreeGrafter"/>
</dbReference>
<evidence type="ECO:0000313" key="6">
    <source>
        <dbReference type="EMBL" id="QAT86517.1"/>
    </source>
</evidence>
<dbReference type="EMBL" id="CP034669">
    <property type="protein sequence ID" value="QAT86517.1"/>
    <property type="molecule type" value="Genomic_DNA"/>
</dbReference>
<reference evidence="6 7" key="1">
    <citation type="submission" date="2018-12" db="EMBL/GenBank/DDBJ databases">
        <title>Complete Genome Sequence of the Corallopyronin A producing Myxobacterium Corallococcus coralloides B035.</title>
        <authorList>
            <person name="Bouhired S.M."/>
            <person name="Rupp O."/>
            <person name="Blom J."/>
            <person name="Schaeberle T.F."/>
            <person name="Kehraus S."/>
            <person name="Schiefer A."/>
            <person name="Pfarr K."/>
            <person name="Goesmann A."/>
            <person name="Hoerauf A."/>
            <person name="Koenig G.M."/>
        </authorList>
    </citation>
    <scope>NUCLEOTIDE SEQUENCE [LARGE SCALE GENOMIC DNA]</scope>
    <source>
        <strain evidence="6 7">B035</strain>
    </source>
</reference>
<dbReference type="PANTHER" id="PTHR47957">
    <property type="entry name" value="ATP-DEPENDENT HELICASE HRQ1"/>
    <property type="match status" value="1"/>
</dbReference>
<keyword evidence="1" id="KW-0547">Nucleotide-binding</keyword>
<organism evidence="6 7">
    <name type="scientific">Corallococcus coralloides</name>
    <name type="common">Myxococcus coralloides</name>
    <dbReference type="NCBI Taxonomy" id="184914"/>
    <lineage>
        <taxon>Bacteria</taxon>
        <taxon>Pseudomonadati</taxon>
        <taxon>Myxococcota</taxon>
        <taxon>Myxococcia</taxon>
        <taxon>Myxococcales</taxon>
        <taxon>Cystobacterineae</taxon>
        <taxon>Myxococcaceae</taxon>
        <taxon>Corallococcus</taxon>
    </lineage>
</organism>
<dbReference type="InterPro" id="IPR018973">
    <property type="entry name" value="MZB"/>
</dbReference>
<protein>
    <submittedName>
        <fullName evidence="6">ATP-dependent RNA helicase RhlE</fullName>
    </submittedName>
</protein>
<dbReference type="Proteomes" id="UP000288758">
    <property type="component" value="Chromosome"/>
</dbReference>
<dbReference type="RefSeq" id="WP_164933310.1">
    <property type="nucleotide sequence ID" value="NZ_CP034669.1"/>
</dbReference>
<evidence type="ECO:0000256" key="2">
    <source>
        <dbReference type="ARBA" id="ARBA00022840"/>
    </source>
</evidence>
<dbReference type="GO" id="GO:0036297">
    <property type="term" value="P:interstrand cross-link repair"/>
    <property type="evidence" value="ECO:0007669"/>
    <property type="project" value="TreeGrafter"/>
</dbReference>
<dbReference type="Pfam" id="PF00271">
    <property type="entry name" value="Helicase_C"/>
    <property type="match status" value="1"/>
</dbReference>
<feature type="domain" description="Helicase ATP-binding" evidence="4">
    <location>
        <begin position="230"/>
        <end position="518"/>
    </location>
</feature>
<dbReference type="SMART" id="SM00490">
    <property type="entry name" value="HELICc"/>
    <property type="match status" value="1"/>
</dbReference>
<evidence type="ECO:0000256" key="1">
    <source>
        <dbReference type="ARBA" id="ARBA00022741"/>
    </source>
</evidence>
<evidence type="ECO:0000256" key="3">
    <source>
        <dbReference type="SAM" id="MobiDB-lite"/>
    </source>
</evidence>
<dbReference type="GO" id="GO:0003676">
    <property type="term" value="F:nucleic acid binding"/>
    <property type="evidence" value="ECO:0007669"/>
    <property type="project" value="InterPro"/>
</dbReference>
<evidence type="ECO:0000259" key="4">
    <source>
        <dbReference type="PROSITE" id="PS51192"/>
    </source>
</evidence>
<dbReference type="Gene3D" id="3.40.50.300">
    <property type="entry name" value="P-loop containing nucleotide triphosphate hydrolases"/>
    <property type="match status" value="2"/>
</dbReference>
<dbReference type="Pfam" id="PF09369">
    <property type="entry name" value="MZB"/>
    <property type="match status" value="1"/>
</dbReference>
<dbReference type="PROSITE" id="PS51194">
    <property type="entry name" value="HELICASE_CTER"/>
    <property type="match status" value="1"/>
</dbReference>
<dbReference type="PANTHER" id="PTHR47957:SF3">
    <property type="entry name" value="ATP-DEPENDENT HELICASE HRQ1"/>
    <property type="match status" value="1"/>
</dbReference>
<dbReference type="SMART" id="SM00487">
    <property type="entry name" value="DEXDc"/>
    <property type="match status" value="1"/>
</dbReference>
<feature type="region of interest" description="Disordered" evidence="3">
    <location>
        <begin position="1592"/>
        <end position="1611"/>
    </location>
</feature>
<evidence type="ECO:0000313" key="7">
    <source>
        <dbReference type="Proteomes" id="UP000288758"/>
    </source>
</evidence>
<evidence type="ECO:0000259" key="5">
    <source>
        <dbReference type="PROSITE" id="PS51194"/>
    </source>
</evidence>
<name>A0A410RX71_CORCK</name>
<keyword evidence="6" id="KW-0347">Helicase</keyword>
<dbReference type="GO" id="GO:0043138">
    <property type="term" value="F:3'-5' DNA helicase activity"/>
    <property type="evidence" value="ECO:0007669"/>
    <property type="project" value="TreeGrafter"/>
</dbReference>